<protein>
    <submittedName>
        <fullName evidence="1">Uncharacterized protein</fullName>
    </submittedName>
</protein>
<reference evidence="2" key="1">
    <citation type="submission" date="2020-07" db="EMBL/GenBank/DDBJ databases">
        <title>novel species isolated from the respiratory tract of Marmot.</title>
        <authorList>
            <person name="Zhang G."/>
        </authorList>
    </citation>
    <scope>NUCLEOTIDE SEQUENCE [LARGE SCALE GENOMIC DNA]</scope>
    <source>
        <strain evidence="2">686</strain>
    </source>
</reference>
<evidence type="ECO:0000313" key="1">
    <source>
        <dbReference type="EMBL" id="QMS99721.1"/>
    </source>
</evidence>
<dbReference type="AlphaFoldDB" id="A0A7D7QFK4"/>
<dbReference type="Proteomes" id="UP000515663">
    <property type="component" value="Chromosome"/>
</dbReference>
<gene>
    <name evidence="1" type="ORF">H1R19_11980</name>
</gene>
<sequence length="106" mass="12261">MPFSDDDLELFYREVEARTASNEHVRRATRRVELPVCPTPDKLPFSSPADARDGIDRLRRHVVGTAPELRFYECACGAWHITSSAKLIYRRVPPAPSRRRRGKKKR</sequence>
<dbReference type="EMBL" id="CP059491">
    <property type="protein sequence ID" value="QMS99721.1"/>
    <property type="molecule type" value="Genomic_DNA"/>
</dbReference>
<keyword evidence="2" id="KW-1185">Reference proteome</keyword>
<organism evidence="1 2">
    <name type="scientific">Gordonia jinghuaiqii</name>
    <dbReference type="NCBI Taxonomy" id="2758710"/>
    <lineage>
        <taxon>Bacteria</taxon>
        <taxon>Bacillati</taxon>
        <taxon>Actinomycetota</taxon>
        <taxon>Actinomycetes</taxon>
        <taxon>Mycobacteriales</taxon>
        <taxon>Gordoniaceae</taxon>
        <taxon>Gordonia</taxon>
    </lineage>
</organism>
<dbReference type="KEGG" id="gji:H1R19_11980"/>
<name>A0A7D7QFK4_9ACTN</name>
<proteinExistence type="predicted"/>
<dbReference type="RefSeq" id="WP_188330180.1">
    <property type="nucleotide sequence ID" value="NZ_CP059491.1"/>
</dbReference>
<evidence type="ECO:0000313" key="2">
    <source>
        <dbReference type="Proteomes" id="UP000515663"/>
    </source>
</evidence>
<accession>A0A7D7QFK4</accession>